<dbReference type="PANTHER" id="PTHR45873:SF1">
    <property type="entry name" value="DNA POLYMERASE ETA"/>
    <property type="match status" value="1"/>
</dbReference>
<evidence type="ECO:0000313" key="8">
    <source>
        <dbReference type="EMBL" id="VDO44130.1"/>
    </source>
</evidence>
<proteinExistence type="predicted"/>
<dbReference type="AlphaFoldDB" id="A0A183HE20"/>
<dbReference type="Pfam" id="PF21704">
    <property type="entry name" value="POLH-Rev1_HhH"/>
    <property type="match status" value="1"/>
</dbReference>
<dbReference type="STRING" id="387005.A0A183HE20"/>
<keyword evidence="5" id="KW-0234">DNA repair</keyword>
<dbReference type="WBParaSite" id="OFLC_0000573101-mRNA-1">
    <property type="protein sequence ID" value="OFLC_0000573101-mRNA-1"/>
    <property type="gene ID" value="OFLC_0000573101"/>
</dbReference>
<keyword evidence="4" id="KW-0227">DNA damage</keyword>
<dbReference type="InterPro" id="IPR043502">
    <property type="entry name" value="DNA/RNA_pol_sf"/>
</dbReference>
<keyword evidence="6" id="KW-0539">Nucleus</keyword>
<reference evidence="10" key="1">
    <citation type="submission" date="2016-06" db="UniProtKB">
        <authorList>
            <consortium name="WormBaseParasite"/>
        </authorList>
    </citation>
    <scope>IDENTIFICATION</scope>
</reference>
<dbReference type="Gene3D" id="1.10.150.20">
    <property type="entry name" value="5' to 3' exonuclease, C-terminal subdomain"/>
    <property type="match status" value="1"/>
</dbReference>
<evidence type="ECO:0000313" key="9">
    <source>
        <dbReference type="Proteomes" id="UP000267606"/>
    </source>
</evidence>
<dbReference type="GO" id="GO:0006281">
    <property type="term" value="P:DNA repair"/>
    <property type="evidence" value="ECO:0007669"/>
    <property type="project" value="UniProtKB-KW"/>
</dbReference>
<dbReference type="Pfam" id="PF00817">
    <property type="entry name" value="IMS"/>
    <property type="match status" value="1"/>
</dbReference>
<keyword evidence="9" id="KW-1185">Reference proteome</keyword>
<feature type="domain" description="UmuC" evidence="7">
    <location>
        <begin position="68"/>
        <end position="129"/>
    </location>
</feature>
<dbReference type="Gene3D" id="3.30.70.270">
    <property type="match status" value="1"/>
</dbReference>
<comment type="subcellular location">
    <subcellularLocation>
        <location evidence="1">Nucleus</location>
    </subcellularLocation>
</comment>
<keyword evidence="2" id="KW-0808">Transferase</keyword>
<dbReference type="InterPro" id="IPR036775">
    <property type="entry name" value="DNA_pol_Y-fam_lit_finger_sf"/>
</dbReference>
<dbReference type="GO" id="GO:0003887">
    <property type="term" value="F:DNA-directed DNA polymerase activity"/>
    <property type="evidence" value="ECO:0007669"/>
    <property type="project" value="TreeGrafter"/>
</dbReference>
<evidence type="ECO:0000313" key="10">
    <source>
        <dbReference type="WBParaSite" id="OFLC_0000573101-mRNA-1"/>
    </source>
</evidence>
<dbReference type="GO" id="GO:0042276">
    <property type="term" value="P:error-prone translesion synthesis"/>
    <property type="evidence" value="ECO:0007669"/>
    <property type="project" value="TreeGrafter"/>
</dbReference>
<dbReference type="Proteomes" id="UP000267606">
    <property type="component" value="Unassembled WGS sequence"/>
</dbReference>
<evidence type="ECO:0000256" key="1">
    <source>
        <dbReference type="ARBA" id="ARBA00004123"/>
    </source>
</evidence>
<accession>A0A183HE20</accession>
<dbReference type="GO" id="GO:0003684">
    <property type="term" value="F:damaged DNA binding"/>
    <property type="evidence" value="ECO:0007669"/>
    <property type="project" value="InterPro"/>
</dbReference>
<dbReference type="PANTHER" id="PTHR45873">
    <property type="entry name" value="DNA POLYMERASE ETA"/>
    <property type="match status" value="1"/>
</dbReference>
<evidence type="ECO:0000256" key="6">
    <source>
        <dbReference type="ARBA" id="ARBA00023242"/>
    </source>
</evidence>
<dbReference type="InterPro" id="IPR001126">
    <property type="entry name" value="UmuC"/>
</dbReference>
<dbReference type="PROSITE" id="PS50173">
    <property type="entry name" value="UMUC"/>
    <property type="match status" value="1"/>
</dbReference>
<dbReference type="GO" id="GO:0009314">
    <property type="term" value="P:response to radiation"/>
    <property type="evidence" value="ECO:0007669"/>
    <property type="project" value="TreeGrafter"/>
</dbReference>
<name>A0A183HE20_9BILA</name>
<dbReference type="EMBL" id="UZAJ01005083">
    <property type="protein sequence ID" value="VDO44130.1"/>
    <property type="molecule type" value="Genomic_DNA"/>
</dbReference>
<dbReference type="InterPro" id="IPR043128">
    <property type="entry name" value="Rev_trsase/Diguanyl_cyclase"/>
</dbReference>
<dbReference type="SUPFAM" id="SSF56672">
    <property type="entry name" value="DNA/RNA polymerases"/>
    <property type="match status" value="1"/>
</dbReference>
<dbReference type="GO" id="GO:0046872">
    <property type="term" value="F:metal ion binding"/>
    <property type="evidence" value="ECO:0007669"/>
    <property type="project" value="UniProtKB-KW"/>
</dbReference>
<keyword evidence="3" id="KW-0479">Metal-binding</keyword>
<evidence type="ECO:0000256" key="5">
    <source>
        <dbReference type="ARBA" id="ARBA00023204"/>
    </source>
</evidence>
<organism evidence="10">
    <name type="scientific">Onchocerca flexuosa</name>
    <dbReference type="NCBI Taxonomy" id="387005"/>
    <lineage>
        <taxon>Eukaryota</taxon>
        <taxon>Metazoa</taxon>
        <taxon>Ecdysozoa</taxon>
        <taxon>Nematoda</taxon>
        <taxon>Chromadorea</taxon>
        <taxon>Rhabditida</taxon>
        <taxon>Spirurina</taxon>
        <taxon>Spiruromorpha</taxon>
        <taxon>Filarioidea</taxon>
        <taxon>Onchocercidae</taxon>
        <taxon>Onchocerca</taxon>
    </lineage>
</organism>
<dbReference type="FunFam" id="1.10.150.20:FF:000014">
    <property type="entry name" value="Polymerase (DNA directed), eta"/>
    <property type="match status" value="1"/>
</dbReference>
<gene>
    <name evidence="8" type="ORF">OFLC_LOCUS5730</name>
</gene>
<protein>
    <submittedName>
        <fullName evidence="10">UmuC domain-containing protein</fullName>
    </submittedName>
</protein>
<dbReference type="Gene3D" id="3.30.1490.100">
    <property type="entry name" value="DNA polymerase, Y-family, little finger domain"/>
    <property type="match status" value="1"/>
</dbReference>
<sequence length="228" mass="25516">MFNLQYGKSNAMDLFPTTHVADGADVNDEKIADWKYDRTESLHSFLSEACETKDERKLKLIIGAHLIEQIRSDIKENTAFNCSAGIGNSKMIAKLICSRHKPGQQTVVFDEAIPKVLKYTPINEVRNLGGKLGRALMEKFNIKTMGELSKISMSDLSESFSAQAKWIYNVARGIDEEKVTARDKQSSVAVSKNFPGSNALKTDGDIKFWLEGLIKELVKRLIDDQITV</sequence>
<evidence type="ECO:0000259" key="7">
    <source>
        <dbReference type="PROSITE" id="PS50173"/>
    </source>
</evidence>
<dbReference type="InterPro" id="IPR052230">
    <property type="entry name" value="DNA_polymerase_eta"/>
</dbReference>
<dbReference type="GO" id="GO:0005634">
    <property type="term" value="C:nucleus"/>
    <property type="evidence" value="ECO:0007669"/>
    <property type="project" value="UniProtKB-SubCell"/>
</dbReference>
<evidence type="ECO:0000256" key="3">
    <source>
        <dbReference type="ARBA" id="ARBA00022723"/>
    </source>
</evidence>
<evidence type="ECO:0000256" key="4">
    <source>
        <dbReference type="ARBA" id="ARBA00022763"/>
    </source>
</evidence>
<evidence type="ECO:0000256" key="2">
    <source>
        <dbReference type="ARBA" id="ARBA00022679"/>
    </source>
</evidence>
<dbReference type="GO" id="GO:0005657">
    <property type="term" value="C:replication fork"/>
    <property type="evidence" value="ECO:0007669"/>
    <property type="project" value="TreeGrafter"/>
</dbReference>
<reference evidence="8 9" key="2">
    <citation type="submission" date="2018-11" db="EMBL/GenBank/DDBJ databases">
        <authorList>
            <consortium name="Pathogen Informatics"/>
        </authorList>
    </citation>
    <scope>NUCLEOTIDE SEQUENCE [LARGE SCALE GENOMIC DNA]</scope>
</reference>
<dbReference type="GO" id="GO:0035861">
    <property type="term" value="C:site of double-strand break"/>
    <property type="evidence" value="ECO:0007669"/>
    <property type="project" value="TreeGrafter"/>
</dbReference>